<evidence type="ECO:0000256" key="2">
    <source>
        <dbReference type="ARBA" id="ARBA00007857"/>
    </source>
</evidence>
<reference evidence="11" key="2">
    <citation type="submission" date="2007-04" db="EMBL/GenBank/DDBJ databases">
        <title>The genome of the human body louse.</title>
        <authorList>
            <consortium name="The Human Body Louse Genome Consortium"/>
            <person name="Kirkness E."/>
            <person name="Walenz B."/>
            <person name="Hass B."/>
            <person name="Bruggner R."/>
            <person name="Strausberg R."/>
        </authorList>
    </citation>
    <scope>NUCLEOTIDE SEQUENCE</scope>
    <source>
        <strain evidence="11">USDA</strain>
    </source>
</reference>
<dbReference type="GO" id="GO:0006406">
    <property type="term" value="P:mRNA export from nucleus"/>
    <property type="evidence" value="ECO:0007669"/>
    <property type="project" value="InterPro"/>
</dbReference>
<dbReference type="HOGENOM" id="CLU_000511_5_0_1"/>
<dbReference type="KEGG" id="phu:Phum_PHUM116870"/>
<organism>
    <name type="scientific">Pediculus humanus subsp. corporis</name>
    <name type="common">Body louse</name>
    <dbReference type="NCBI Taxonomy" id="121224"/>
    <lineage>
        <taxon>Eukaryota</taxon>
        <taxon>Metazoa</taxon>
        <taxon>Ecdysozoa</taxon>
        <taxon>Arthropoda</taxon>
        <taxon>Hexapoda</taxon>
        <taxon>Insecta</taxon>
        <taxon>Pterygota</taxon>
        <taxon>Neoptera</taxon>
        <taxon>Paraneoptera</taxon>
        <taxon>Psocodea</taxon>
        <taxon>Troctomorpha</taxon>
        <taxon>Phthiraptera</taxon>
        <taxon>Anoplura</taxon>
        <taxon>Pediculidae</taxon>
        <taxon>Pediculus</taxon>
    </lineage>
</organism>
<dbReference type="EnsemblMetazoa" id="PHUM116870-RA">
    <property type="protein sequence ID" value="PHUM116870-PA"/>
    <property type="gene ID" value="PHUM116870"/>
</dbReference>
<evidence type="ECO:0000259" key="9">
    <source>
        <dbReference type="Pfam" id="PF11732"/>
    </source>
</evidence>
<dbReference type="InterPro" id="IPR021726">
    <property type="entry name" value="THO_THOC2_N"/>
</dbReference>
<evidence type="ECO:0000256" key="4">
    <source>
        <dbReference type="ARBA" id="ARBA00023242"/>
    </source>
</evidence>
<evidence type="ECO:0000256" key="7">
    <source>
        <dbReference type="SAM" id="MobiDB-lite"/>
    </source>
</evidence>
<name>E0VDI7_PEDHC</name>
<dbReference type="Proteomes" id="UP000009046">
    <property type="component" value="Unassembled WGS sequence"/>
</dbReference>
<dbReference type="Pfam" id="PF11732">
    <property type="entry name" value="Thoc2"/>
    <property type="match status" value="1"/>
</dbReference>
<reference evidence="12" key="3">
    <citation type="submission" date="2021-02" db="UniProtKB">
        <authorList>
            <consortium name="EnsemblMetazoa"/>
        </authorList>
    </citation>
    <scope>IDENTIFICATION</scope>
    <source>
        <strain evidence="12">USDA</strain>
    </source>
</reference>
<keyword evidence="4" id="KW-0539">Nucleus</keyword>
<feature type="domain" description="THO complex subunit 2 N-terminal" evidence="10">
    <location>
        <begin position="429"/>
        <end position="559"/>
    </location>
</feature>
<dbReference type="STRING" id="121224.E0VDI7"/>
<dbReference type="FunCoup" id="E0VDI7">
    <property type="interactions" value="2009"/>
</dbReference>
<keyword evidence="6" id="KW-0175">Coiled coil</keyword>
<evidence type="ECO:0000256" key="3">
    <source>
        <dbReference type="ARBA" id="ARBA00019596"/>
    </source>
</evidence>
<sequence>MAATSCLDMSPEVWKNWEKHGKSEFLKLLKASLVEYTGPQRELKPAKYIYELLSSGVNGLVKKENVIATIGEILSFHMDVPSLILDILNILDLETLCSSIRDERNNFCTIVRECEKVIPEKLLKERLEIDTLQDVGMLKNRNFYTKFIRIKTKLYYKQKKFNLLREESEGYAKLITQLNQDISVNFTAENLLQDTKSLIGCFNLDPNRVLDIILEAFELRTELAEIFMELLKSYTNDSKVLCEILGFKFSHYYKNKEPTPQNLYKITALLLQYEIIQLDDIYPWLMPLDSVIEKEWENEMKEAKEYARKQNVISTKEKENEESECEKESAQEKYAMIQKFGLCEALLTIGAWSVCQELCRNLPEHCIMEQPPVAKAMCNLLHSLIEPLYSANCCISNKVQRRPPPVLNSKLTPKSVLTFSEMRNDVIPMLIALGPSLHFDSVLMYKIIRLCKVNLYQLGEEGLKQPSGEDSLYHDIIVLLDLVILPSLSYMDCNCSIAEEVWNVIKNFPYQIRYCLYSRWKNETPNEHAKLLRKNGEALKNIKNIMKRVSKENIKPVGRLIGKLTHASPGVLFDYVLIQIQMYENLIGPVVDSLKFLTNLSYDVLGYCLVETLANTSLDKERFKYDGTSISMWLQSLSSFCGFAFKKYNIELTGLLQYVANQLKAEKSLDLLILREIVQKMAGIEAAEEMTTDQLNAMCGGELLKGEAGYFSQVRNTKKSSLRLKEALNEQDLGVSLCLLMAQQRYCVIYRETDKSHLKLVGKLYDQCQDTLVQFGTFLCSTLSVDEYDTRFPSIHSMLSEYHINADVAFFLARPTLNHAINMKYDTLRKSDANYKKLSLQSKQQKYCEAVQEIMTPIIKSVRSLHSNKVWEDISPQFLVTFWSLTMYDLQVPVESYQKEINRIKQSSILGIDSKEMATSKGKKEQERFNALMEKLQDERKKQQEHVEKVMARLKQEKDSWFPTKSLRSPKNESIMKFLQLCIFPRCIFTSLDALYCFKFIYTIHMLKTANFSTLLCLDKLLCDLTYTVTFCTENEAHRYGRFLCCVLELVMRWHGDVNIFEAECSNHPGFVTKYRASNHFSDASDEVSYENYRHVCHKWHYKITKAILVCLESKDYTQIRNSLIVLIKILPHFPMLAKLAQIIEKAIEKVQQEEKNQRQDLYILAMSYGGHLKAKAPNMVKDSDFHQVVSKVSNKQGKEKLSKENSIEKVEKSEKREKLSNKSENKENNKSRTGRKELSETKKETTPPYNNNNKEKTEREELKEEMRLQKEEKSRNKDRKEDKHSKDERTYRDDRYVESIPLSKDEQRHMTGYYSGAGHYMDETRDISSLSNSSSGSHKHGGENVEPERDVKRRKMDGSSSSKVSIPVS</sequence>
<dbReference type="GO" id="GO:0000445">
    <property type="term" value="C:THO complex part of transcription export complex"/>
    <property type="evidence" value="ECO:0007669"/>
    <property type="project" value="TreeGrafter"/>
</dbReference>
<evidence type="ECO:0000256" key="5">
    <source>
        <dbReference type="ARBA" id="ARBA00047033"/>
    </source>
</evidence>
<feature type="coiled-coil region" evidence="6">
    <location>
        <begin position="926"/>
        <end position="953"/>
    </location>
</feature>
<dbReference type="Pfam" id="PF16134">
    <property type="entry name" value="THOC2_N"/>
    <property type="match status" value="2"/>
</dbReference>
<evidence type="ECO:0000256" key="6">
    <source>
        <dbReference type="SAM" id="Coils"/>
    </source>
</evidence>
<evidence type="ECO:0000259" key="10">
    <source>
        <dbReference type="Pfam" id="PF16134"/>
    </source>
</evidence>
<dbReference type="GO" id="GO:0003729">
    <property type="term" value="F:mRNA binding"/>
    <property type="evidence" value="ECO:0007669"/>
    <property type="project" value="TreeGrafter"/>
</dbReference>
<dbReference type="GO" id="GO:0006397">
    <property type="term" value="P:mRNA processing"/>
    <property type="evidence" value="ECO:0007669"/>
    <property type="project" value="InterPro"/>
</dbReference>
<dbReference type="RefSeq" id="XP_002424181.1">
    <property type="nucleotide sequence ID" value="XM_002424136.1"/>
</dbReference>
<dbReference type="OMA" id="QERWTCI"/>
<dbReference type="EMBL" id="DS235078">
    <property type="protein sequence ID" value="EEB11443.1"/>
    <property type="molecule type" value="Genomic_DNA"/>
</dbReference>
<feature type="domain" description="THO complex subunit 2 N-terminal" evidence="10">
    <location>
        <begin position="10"/>
        <end position="396"/>
    </location>
</feature>
<evidence type="ECO:0000256" key="1">
    <source>
        <dbReference type="ARBA" id="ARBA00004123"/>
    </source>
</evidence>
<feature type="compositionally biased region" description="Low complexity" evidence="7">
    <location>
        <begin position="1360"/>
        <end position="1370"/>
    </location>
</feature>
<comment type="subcellular location">
    <subcellularLocation>
        <location evidence="1">Nucleus</location>
    </subcellularLocation>
</comment>
<feature type="compositionally biased region" description="Basic and acidic residues" evidence="7">
    <location>
        <begin position="1254"/>
        <end position="1310"/>
    </location>
</feature>
<dbReference type="VEuPathDB" id="VectorBase:PHUM116870"/>
<accession>E0VDI7</accession>
<feature type="domain" description="THO complex subunitTHOC2 N-terminal" evidence="9">
    <location>
        <begin position="561"/>
        <end position="638"/>
    </location>
</feature>
<dbReference type="InParanoid" id="E0VDI7"/>
<dbReference type="EMBL" id="AAZO01001379">
    <property type="status" value="NOT_ANNOTATED_CDS"/>
    <property type="molecule type" value="Genomic_DNA"/>
</dbReference>
<dbReference type="PANTHER" id="PTHR21597">
    <property type="entry name" value="THO2 PROTEIN"/>
    <property type="match status" value="1"/>
</dbReference>
<feature type="compositionally biased region" description="Basic and acidic residues" evidence="7">
    <location>
        <begin position="1197"/>
        <end position="1246"/>
    </location>
</feature>
<comment type="subunit">
    <text evidence="5">Component of the THO subcomplex, which is composed of THOC1, THOC2, THOC3, THOC5, THOC6 and THOC7. The THO subcomplex interacts with DDX39B to form the THO-DDX39B complex which multimerizes into a 28-subunit tetrameric assembly. Component of the transcription/export (TREX) complex at least composed of ALYREF/THOC4, DDX39B, SARNP/CIP29, CHTOP and the THO subcomplex; in the complex interacts with THOC1, THOC3, THOC5, THOC7 and DDX39B. TREX seems to have a dynamic structure involving ATP-dependent remodeling. Interacts with POLDIP3 and ZC3H11A.</text>
</comment>
<dbReference type="PANTHER" id="PTHR21597:SF0">
    <property type="entry name" value="THO COMPLEX SUBUNIT 2"/>
    <property type="match status" value="1"/>
</dbReference>
<evidence type="ECO:0000313" key="13">
    <source>
        <dbReference type="Proteomes" id="UP000009046"/>
    </source>
</evidence>
<dbReference type="OrthoDB" id="29024at2759"/>
<keyword evidence="13" id="KW-1185">Reference proteome</keyword>
<dbReference type="InterPro" id="IPR040007">
    <property type="entry name" value="Tho2"/>
</dbReference>
<evidence type="ECO:0000313" key="12">
    <source>
        <dbReference type="EnsemblMetazoa" id="PHUM116870-PA"/>
    </source>
</evidence>
<evidence type="ECO:0000313" key="11">
    <source>
        <dbReference type="EMBL" id="EEB11443.1"/>
    </source>
</evidence>
<dbReference type="eggNOG" id="KOG1874">
    <property type="taxonomic scope" value="Eukaryota"/>
</dbReference>
<feature type="coiled-coil region" evidence="6">
    <location>
        <begin position="306"/>
        <end position="333"/>
    </location>
</feature>
<protein>
    <recommendedName>
        <fullName evidence="3">THO complex subunit 2</fullName>
    </recommendedName>
</protein>
<proteinExistence type="inferred from homology"/>
<dbReference type="InterPro" id="IPR032302">
    <property type="entry name" value="THOC2_N"/>
</dbReference>
<feature type="region of interest" description="Disordered" evidence="7">
    <location>
        <begin position="1192"/>
        <end position="1370"/>
    </location>
</feature>
<reference evidence="11" key="1">
    <citation type="submission" date="2007-04" db="EMBL/GenBank/DDBJ databases">
        <title>Annotation of Pediculus humanus corporis strain USDA.</title>
        <authorList>
            <person name="Kirkness E."/>
            <person name="Hannick L."/>
            <person name="Hass B."/>
            <person name="Bruggner R."/>
            <person name="Lawson D."/>
            <person name="Bidwell S."/>
            <person name="Joardar V."/>
            <person name="Caler E."/>
            <person name="Walenz B."/>
            <person name="Inman J."/>
            <person name="Schobel S."/>
            <person name="Galinsky K."/>
            <person name="Amedeo P."/>
            <person name="Strausberg R."/>
        </authorList>
    </citation>
    <scope>NUCLEOTIDE SEQUENCE</scope>
    <source>
        <strain evidence="11">USDA</strain>
    </source>
</reference>
<dbReference type="Pfam" id="PF11262">
    <property type="entry name" value="Tho2"/>
    <property type="match status" value="1"/>
</dbReference>
<evidence type="ECO:0000259" key="8">
    <source>
        <dbReference type="Pfam" id="PF11262"/>
    </source>
</evidence>
<comment type="similarity">
    <text evidence="2">Belongs to the THOC2 family.</text>
</comment>
<dbReference type="CTD" id="8238305"/>
<dbReference type="GeneID" id="8238305"/>
<feature type="compositionally biased region" description="Basic and acidic residues" evidence="7">
    <location>
        <begin position="1341"/>
        <end position="1352"/>
    </location>
</feature>
<dbReference type="InterPro" id="IPR021418">
    <property type="entry name" value="THO_THOC2_C"/>
</dbReference>
<gene>
    <name evidence="12" type="primary">8238305</name>
    <name evidence="11" type="ORF">Phum_PHUM116870</name>
</gene>
<feature type="domain" description="THO complex subunitTHOC2 C-terminal" evidence="8">
    <location>
        <begin position="871"/>
        <end position="1173"/>
    </location>
</feature>